<organism evidence="1">
    <name type="scientific">metagenome</name>
    <dbReference type="NCBI Taxonomy" id="256318"/>
    <lineage>
        <taxon>unclassified sequences</taxon>
        <taxon>metagenomes</taxon>
    </lineage>
</organism>
<name>A0A380T9D7_9ZZZZ</name>
<proteinExistence type="predicted"/>
<protein>
    <submittedName>
        <fullName evidence="1">Uncharacterized protein</fullName>
    </submittedName>
</protein>
<evidence type="ECO:0000313" key="1">
    <source>
        <dbReference type="EMBL" id="SUS04400.1"/>
    </source>
</evidence>
<dbReference type="EMBL" id="UIDG01000036">
    <property type="protein sequence ID" value="SUS04400.1"/>
    <property type="molecule type" value="Genomic_DNA"/>
</dbReference>
<accession>A0A380T9D7</accession>
<sequence length="115" mass="11874">MTESWPVAVETAADVLGEMLIALAEGEAEHTHEDIAAAVLTAGLTTLLTEEPSPERLDEVAGVLYGKLHDGGGEAWASLGAPERGFWLDLAAAAIRAADSALLTAAGQQPPRTIS</sequence>
<dbReference type="AlphaFoldDB" id="A0A380T9D7"/>
<reference evidence="1" key="1">
    <citation type="submission" date="2018-07" db="EMBL/GenBank/DDBJ databases">
        <authorList>
            <person name="Quirk P.G."/>
            <person name="Krulwich T.A."/>
        </authorList>
    </citation>
    <scope>NUCLEOTIDE SEQUENCE</scope>
</reference>
<gene>
    <name evidence="1" type="ORF">DF3PB_1300003</name>
</gene>